<evidence type="ECO:0008006" key="4">
    <source>
        <dbReference type="Google" id="ProtNLM"/>
    </source>
</evidence>
<evidence type="ECO:0000313" key="3">
    <source>
        <dbReference type="Proteomes" id="UP000501128"/>
    </source>
</evidence>
<name>A0A7L5DKV6_9BACT</name>
<dbReference type="RefSeq" id="WP_169551033.1">
    <property type="nucleotide sequence ID" value="NZ_CP051677.1"/>
</dbReference>
<evidence type="ECO:0000313" key="2">
    <source>
        <dbReference type="EMBL" id="QJD79066.1"/>
    </source>
</evidence>
<gene>
    <name evidence="2" type="ORF">HH216_12010</name>
</gene>
<evidence type="ECO:0000256" key="1">
    <source>
        <dbReference type="SAM" id="Coils"/>
    </source>
</evidence>
<keyword evidence="1" id="KW-0175">Coiled coil</keyword>
<sequence length="269" mass="30978">MNIVYQLLENSSRNYQGVLLDEHRTNVCFKGPVRKSLQDYEEQQAILEDLREVVESLSTTGFDTTLALTDILSIETAEVDEKRTWRIGEAIAEVVLAEKFDARFYWNELRDARNPKGNKTGADLVGFVEIDKQVFFLFGEVKTSSQDIRPNPPNVMTGKGEMMDQMRGIYTDEYKRDILIRYLASKTRNLSDSDSFKIDYKNATVQYYRKKKKGFSVVGVLVRDVDPLESDINSCYHKLKADILDHTGLQLIACYIPINKDDWYSIINN</sequence>
<keyword evidence="3" id="KW-1185">Reference proteome</keyword>
<dbReference type="EMBL" id="CP051677">
    <property type="protein sequence ID" value="QJD79066.1"/>
    <property type="molecule type" value="Genomic_DNA"/>
</dbReference>
<reference evidence="2 3" key="1">
    <citation type="submission" date="2020-04" db="EMBL/GenBank/DDBJ databases">
        <title>Genome sequencing of novel species.</title>
        <authorList>
            <person name="Heo J."/>
            <person name="Kim S.-J."/>
            <person name="Kim J.-S."/>
            <person name="Hong S.-B."/>
            <person name="Kwon S.-W."/>
        </authorList>
    </citation>
    <scope>NUCLEOTIDE SEQUENCE [LARGE SCALE GENOMIC DNA]</scope>
    <source>
        <strain evidence="2 3">CJU-R4</strain>
    </source>
</reference>
<accession>A0A7L5DKV6</accession>
<feature type="coiled-coil region" evidence="1">
    <location>
        <begin position="33"/>
        <end position="60"/>
    </location>
</feature>
<organism evidence="2 3">
    <name type="scientific">Spirosoma rhododendri</name>
    <dbReference type="NCBI Taxonomy" id="2728024"/>
    <lineage>
        <taxon>Bacteria</taxon>
        <taxon>Pseudomonadati</taxon>
        <taxon>Bacteroidota</taxon>
        <taxon>Cytophagia</taxon>
        <taxon>Cytophagales</taxon>
        <taxon>Cytophagaceae</taxon>
        <taxon>Spirosoma</taxon>
    </lineage>
</organism>
<dbReference type="Proteomes" id="UP000501128">
    <property type="component" value="Chromosome"/>
</dbReference>
<dbReference type="KEGG" id="srho:HH216_12010"/>
<dbReference type="AlphaFoldDB" id="A0A7L5DKV6"/>
<proteinExistence type="predicted"/>
<protein>
    <recommendedName>
        <fullName evidence="4">Anti-bacteriophage protein A/HamA C-terminal domain-containing protein</fullName>
    </recommendedName>
</protein>